<reference evidence="2 3" key="1">
    <citation type="journal article" date="2016" name="Mol. Biol. Evol.">
        <title>Comparative Genomics of Early-Diverging Mushroom-Forming Fungi Provides Insights into the Origins of Lignocellulose Decay Capabilities.</title>
        <authorList>
            <person name="Nagy L.G."/>
            <person name="Riley R."/>
            <person name="Tritt A."/>
            <person name="Adam C."/>
            <person name="Daum C."/>
            <person name="Floudas D."/>
            <person name="Sun H."/>
            <person name="Yadav J.S."/>
            <person name="Pangilinan J."/>
            <person name="Larsson K.H."/>
            <person name="Matsuura K."/>
            <person name="Barry K."/>
            <person name="Labutti K."/>
            <person name="Kuo R."/>
            <person name="Ohm R.A."/>
            <person name="Bhattacharya S.S."/>
            <person name="Shirouzu T."/>
            <person name="Yoshinaga Y."/>
            <person name="Martin F.M."/>
            <person name="Grigoriev I.V."/>
            <person name="Hibbett D.S."/>
        </authorList>
    </citation>
    <scope>NUCLEOTIDE SEQUENCE [LARGE SCALE GENOMIC DNA]</scope>
    <source>
        <strain evidence="2 3">L-15889</strain>
    </source>
</reference>
<protein>
    <submittedName>
        <fullName evidence="2">Uncharacterized protein</fullName>
    </submittedName>
</protein>
<keyword evidence="3" id="KW-1185">Reference proteome</keyword>
<evidence type="ECO:0000313" key="2">
    <source>
        <dbReference type="EMBL" id="KZT64351.1"/>
    </source>
</evidence>
<feature type="transmembrane region" description="Helical" evidence="1">
    <location>
        <begin position="6"/>
        <end position="27"/>
    </location>
</feature>
<keyword evidence="1" id="KW-1133">Transmembrane helix</keyword>
<dbReference type="EMBL" id="KV429131">
    <property type="protein sequence ID" value="KZT64351.1"/>
    <property type="molecule type" value="Genomic_DNA"/>
</dbReference>
<evidence type="ECO:0000256" key="1">
    <source>
        <dbReference type="SAM" id="Phobius"/>
    </source>
</evidence>
<dbReference type="AlphaFoldDB" id="A0A165LFK5"/>
<accession>A0A165LFK5</accession>
<sequence>MTSTSYLSQIKTAGLIFGGLATVAVGLRLTDRVHRDYEGIVYGRMLHWRFIPM</sequence>
<feature type="non-terminal residue" evidence="2">
    <location>
        <position position="53"/>
    </location>
</feature>
<keyword evidence="1" id="KW-0812">Transmembrane</keyword>
<keyword evidence="1" id="KW-0472">Membrane</keyword>
<dbReference type="Proteomes" id="UP000076727">
    <property type="component" value="Unassembled WGS sequence"/>
</dbReference>
<evidence type="ECO:0000313" key="3">
    <source>
        <dbReference type="Proteomes" id="UP000076727"/>
    </source>
</evidence>
<gene>
    <name evidence="2" type="ORF">DAEQUDRAFT_732737</name>
</gene>
<organism evidence="2 3">
    <name type="scientific">Daedalea quercina L-15889</name>
    <dbReference type="NCBI Taxonomy" id="1314783"/>
    <lineage>
        <taxon>Eukaryota</taxon>
        <taxon>Fungi</taxon>
        <taxon>Dikarya</taxon>
        <taxon>Basidiomycota</taxon>
        <taxon>Agaricomycotina</taxon>
        <taxon>Agaricomycetes</taxon>
        <taxon>Polyporales</taxon>
        <taxon>Fomitopsis</taxon>
    </lineage>
</organism>
<name>A0A165LFK5_9APHY</name>
<proteinExistence type="predicted"/>